<evidence type="ECO:0000256" key="2">
    <source>
        <dbReference type="SAM" id="SignalP"/>
    </source>
</evidence>
<dbReference type="EMBL" id="JAJJMN010000001">
    <property type="protein sequence ID" value="MCC9017445.1"/>
    <property type="molecule type" value="Genomic_DNA"/>
</dbReference>
<evidence type="ECO:0000313" key="4">
    <source>
        <dbReference type="Proteomes" id="UP001430700"/>
    </source>
</evidence>
<accession>A0ABS8LXY0</accession>
<evidence type="ECO:0008006" key="5">
    <source>
        <dbReference type="Google" id="ProtNLM"/>
    </source>
</evidence>
<keyword evidence="1" id="KW-0472">Membrane</keyword>
<keyword evidence="2" id="KW-0732">Signal</keyword>
<comment type="caution">
    <text evidence="3">The sequence shown here is derived from an EMBL/GenBank/DDBJ whole genome shotgun (WGS) entry which is preliminary data.</text>
</comment>
<evidence type="ECO:0000256" key="1">
    <source>
        <dbReference type="SAM" id="Phobius"/>
    </source>
</evidence>
<gene>
    <name evidence="3" type="ORF">LNQ34_06655</name>
</gene>
<reference evidence="3" key="1">
    <citation type="submission" date="2021-11" db="EMBL/GenBank/DDBJ databases">
        <title>Description of novel Flavobacterium species.</title>
        <authorList>
            <person name="Saticioglu I.B."/>
            <person name="Ay H."/>
            <person name="Altun S."/>
            <person name="Duman M."/>
        </authorList>
    </citation>
    <scope>NUCLEOTIDE SEQUENCE</scope>
    <source>
        <strain evidence="3">F-126</strain>
    </source>
</reference>
<feature type="signal peptide" evidence="2">
    <location>
        <begin position="1"/>
        <end position="23"/>
    </location>
</feature>
<keyword evidence="1" id="KW-1133">Transmembrane helix</keyword>
<proteinExistence type="predicted"/>
<sequence length="76" mass="8131">MKTIKTVFFTVCLTLLSGFSALAQVTPPAPGPVVPPDDPYDPDIVPIDNHLVFLAIVAVVLGIAIIYRNKIKKASV</sequence>
<feature type="chain" id="PRO_5047409807" description="Signal peptidase" evidence="2">
    <location>
        <begin position="24"/>
        <end position="76"/>
    </location>
</feature>
<keyword evidence="4" id="KW-1185">Reference proteome</keyword>
<keyword evidence="1" id="KW-0812">Transmembrane</keyword>
<protein>
    <recommendedName>
        <fullName evidence="5">Signal peptidase</fullName>
    </recommendedName>
</protein>
<organism evidence="3 4">
    <name type="scientific">Flavobacterium lipolyticum</name>
    <dbReference type="NCBI Taxonomy" id="2893754"/>
    <lineage>
        <taxon>Bacteria</taxon>
        <taxon>Pseudomonadati</taxon>
        <taxon>Bacteroidota</taxon>
        <taxon>Flavobacteriia</taxon>
        <taxon>Flavobacteriales</taxon>
        <taxon>Flavobacteriaceae</taxon>
        <taxon>Flavobacterium</taxon>
    </lineage>
</organism>
<evidence type="ECO:0000313" key="3">
    <source>
        <dbReference type="EMBL" id="MCC9017445.1"/>
    </source>
</evidence>
<dbReference type="Proteomes" id="UP001430700">
    <property type="component" value="Unassembled WGS sequence"/>
</dbReference>
<name>A0ABS8LXY0_9FLAO</name>
<dbReference type="RefSeq" id="WP_202702319.1">
    <property type="nucleotide sequence ID" value="NZ_JAJJMN010000001.1"/>
</dbReference>
<feature type="transmembrane region" description="Helical" evidence="1">
    <location>
        <begin position="47"/>
        <end position="67"/>
    </location>
</feature>